<keyword evidence="2" id="KW-1003">Cell membrane</keyword>
<name>A0A1G9QA48_9FIRM</name>
<keyword evidence="3 6" id="KW-0812">Transmembrane</keyword>
<feature type="transmembrane region" description="Helical" evidence="6">
    <location>
        <begin position="170"/>
        <end position="192"/>
    </location>
</feature>
<dbReference type="InterPro" id="IPR038730">
    <property type="entry name" value="HyfE-like"/>
</dbReference>
<dbReference type="Gene3D" id="1.10.287.3510">
    <property type="match status" value="1"/>
</dbReference>
<feature type="transmembrane region" description="Helical" evidence="6">
    <location>
        <begin position="121"/>
        <end position="138"/>
    </location>
</feature>
<dbReference type="EMBL" id="FNHB01000002">
    <property type="protein sequence ID" value="SDM07601.1"/>
    <property type="molecule type" value="Genomic_DNA"/>
</dbReference>
<dbReference type="GO" id="GO:0005886">
    <property type="term" value="C:plasma membrane"/>
    <property type="evidence" value="ECO:0007669"/>
    <property type="project" value="UniProtKB-SubCell"/>
</dbReference>
<organism evidence="7 8">
    <name type="scientific">Dendrosporobacter quercicolus</name>
    <dbReference type="NCBI Taxonomy" id="146817"/>
    <lineage>
        <taxon>Bacteria</taxon>
        <taxon>Bacillati</taxon>
        <taxon>Bacillota</taxon>
        <taxon>Negativicutes</taxon>
        <taxon>Selenomonadales</taxon>
        <taxon>Sporomusaceae</taxon>
        <taxon>Dendrosporobacter</taxon>
    </lineage>
</organism>
<evidence type="ECO:0000256" key="4">
    <source>
        <dbReference type="ARBA" id="ARBA00022989"/>
    </source>
</evidence>
<dbReference type="PANTHER" id="PTHR38601:SF1">
    <property type="entry name" value="HYDROGENASE-4 COMPONENT E"/>
    <property type="match status" value="1"/>
</dbReference>
<feature type="transmembrane region" description="Helical" evidence="6">
    <location>
        <begin position="26"/>
        <end position="45"/>
    </location>
</feature>
<comment type="subcellular location">
    <subcellularLocation>
        <location evidence="1">Cell membrane</location>
        <topology evidence="1">Multi-pass membrane protein</topology>
    </subcellularLocation>
</comment>
<dbReference type="OrthoDB" id="5298295at2"/>
<protein>
    <submittedName>
        <fullName evidence="7">Hydrogenase-4 component E</fullName>
    </submittedName>
</protein>
<dbReference type="Proteomes" id="UP000214880">
    <property type="component" value="Unassembled WGS sequence"/>
</dbReference>
<evidence type="ECO:0000256" key="2">
    <source>
        <dbReference type="ARBA" id="ARBA00022475"/>
    </source>
</evidence>
<keyword evidence="8" id="KW-1185">Reference proteome</keyword>
<evidence type="ECO:0000256" key="6">
    <source>
        <dbReference type="SAM" id="Phobius"/>
    </source>
</evidence>
<evidence type="ECO:0000313" key="8">
    <source>
        <dbReference type="Proteomes" id="UP000214880"/>
    </source>
</evidence>
<gene>
    <name evidence="7" type="ORF">SAMN04488502_10288</name>
</gene>
<evidence type="ECO:0000313" key="7">
    <source>
        <dbReference type="EMBL" id="SDM07601.1"/>
    </source>
</evidence>
<evidence type="ECO:0000256" key="5">
    <source>
        <dbReference type="ARBA" id="ARBA00023136"/>
    </source>
</evidence>
<dbReference type="STRING" id="146817.SAMN04488502_10288"/>
<accession>A0A1G9QA48</accession>
<evidence type="ECO:0000256" key="3">
    <source>
        <dbReference type="ARBA" id="ARBA00022692"/>
    </source>
</evidence>
<keyword evidence="5 6" id="KW-0472">Membrane</keyword>
<feature type="transmembrane region" description="Helical" evidence="6">
    <location>
        <begin position="87"/>
        <end position="109"/>
    </location>
</feature>
<feature type="transmembrane region" description="Helical" evidence="6">
    <location>
        <begin position="147"/>
        <end position="164"/>
    </location>
</feature>
<evidence type="ECO:0000256" key="1">
    <source>
        <dbReference type="ARBA" id="ARBA00004651"/>
    </source>
</evidence>
<reference evidence="7 8" key="1">
    <citation type="submission" date="2016-10" db="EMBL/GenBank/DDBJ databases">
        <authorList>
            <person name="de Groot N.N."/>
        </authorList>
    </citation>
    <scope>NUCLEOTIDE SEQUENCE [LARGE SCALE GENOMIC DNA]</scope>
    <source>
        <strain evidence="7 8">DSM 1736</strain>
    </source>
</reference>
<sequence length="211" mass="22857">MDWLVSAGLLVSTLLLFKIRKISDSVGIIAFQSALLALVAVIMWHRTGITHLLVAAGLTFTVKTVLIPAILYYTLKKTDSRQVVERNSSAHVSLLWATVLVVAGYYAAGELKLPGTVYGEYYLSTSISLILLGTFTMIEHKEAITQAIGLIVIENGLFLITQSISYGMPLIVELGILFDLLVSAAIIAGLAFRIHSTFASLDTGKMQNLKG</sequence>
<dbReference type="RefSeq" id="WP_092070210.1">
    <property type="nucleotide sequence ID" value="NZ_FNHB01000002.1"/>
</dbReference>
<dbReference type="PANTHER" id="PTHR38601">
    <property type="entry name" value="HYDROGENASE-4 COMPONENT E"/>
    <property type="match status" value="1"/>
</dbReference>
<keyword evidence="4 6" id="KW-1133">Transmembrane helix</keyword>
<feature type="transmembrane region" description="Helical" evidence="6">
    <location>
        <begin position="51"/>
        <end position="75"/>
    </location>
</feature>
<dbReference type="AlphaFoldDB" id="A0A1G9QA48"/>
<proteinExistence type="predicted"/>